<dbReference type="GeneID" id="19968451"/>
<feature type="compositionally biased region" description="Polar residues" evidence="1">
    <location>
        <begin position="92"/>
        <end position="115"/>
    </location>
</feature>
<proteinExistence type="predicted"/>
<gene>
    <name evidence="3" type="ORF">HMPREF1541_01112</name>
</gene>
<reference evidence="3 4" key="1">
    <citation type="submission" date="2013-03" db="EMBL/GenBank/DDBJ databases">
        <title>The Genome Sequence of Phialophora europaea CBS 101466.</title>
        <authorList>
            <consortium name="The Broad Institute Genomics Platform"/>
            <person name="Cuomo C."/>
            <person name="de Hoog S."/>
            <person name="Gorbushina A."/>
            <person name="Walker B."/>
            <person name="Young S.K."/>
            <person name="Zeng Q."/>
            <person name="Gargeya S."/>
            <person name="Fitzgerald M."/>
            <person name="Haas B."/>
            <person name="Abouelleil A."/>
            <person name="Allen A.W."/>
            <person name="Alvarado L."/>
            <person name="Arachchi H.M."/>
            <person name="Berlin A.M."/>
            <person name="Chapman S.B."/>
            <person name="Gainer-Dewar J."/>
            <person name="Goldberg J."/>
            <person name="Griggs A."/>
            <person name="Gujja S."/>
            <person name="Hansen M."/>
            <person name="Howarth C."/>
            <person name="Imamovic A."/>
            <person name="Ireland A."/>
            <person name="Larimer J."/>
            <person name="McCowan C."/>
            <person name="Murphy C."/>
            <person name="Pearson M."/>
            <person name="Poon T.W."/>
            <person name="Priest M."/>
            <person name="Roberts A."/>
            <person name="Saif S."/>
            <person name="Shea T."/>
            <person name="Sisk P."/>
            <person name="Sykes S."/>
            <person name="Wortman J."/>
            <person name="Nusbaum C."/>
            <person name="Birren B."/>
        </authorList>
    </citation>
    <scope>NUCLEOTIDE SEQUENCE [LARGE SCALE GENOMIC DNA]</scope>
    <source>
        <strain evidence="3 4">CBS 101466</strain>
    </source>
</reference>
<accession>W2SG03</accession>
<dbReference type="STRING" id="1220924.W2SG03"/>
<dbReference type="VEuPathDB" id="FungiDB:HMPREF1541_01112"/>
<dbReference type="HOGENOM" id="CLU_057752_2_1_1"/>
<sequence length="259" mass="29425">MSGLSLATLTGLATNHPDSDFIIECEGVRFNVHRLIVKAGSDFFRALCTNDCQENKASHCNLPEDDPETIGRVIQFLYTGSYPVDTKPITMPQDNDGQGSVASSPLSEYKTGSEQTLDEPSDPDGYTWMWLGYKISQSKKHVLVHQAADKLGIPTLKQFSLALLQVDCVDLMVDHGDFANLLELVYNTTPTNDDGLRFFFTERTLNSAWFPSHERLARLVEQHEGMAYRVWRKTRADDARRRQDRRLRCRIQKQNRGRA</sequence>
<evidence type="ECO:0000313" key="4">
    <source>
        <dbReference type="Proteomes" id="UP000030752"/>
    </source>
</evidence>
<dbReference type="PANTHER" id="PTHR47843">
    <property type="entry name" value="BTB DOMAIN-CONTAINING PROTEIN-RELATED"/>
    <property type="match status" value="1"/>
</dbReference>
<dbReference type="SMART" id="SM00225">
    <property type="entry name" value="BTB"/>
    <property type="match status" value="1"/>
</dbReference>
<dbReference type="CDD" id="cd18186">
    <property type="entry name" value="BTB_POZ_ZBTB_KLHL-like"/>
    <property type="match status" value="1"/>
</dbReference>
<evidence type="ECO:0000256" key="1">
    <source>
        <dbReference type="SAM" id="MobiDB-lite"/>
    </source>
</evidence>
<organism evidence="3 4">
    <name type="scientific">Cyphellophora europaea (strain CBS 101466)</name>
    <name type="common">Phialophora europaea</name>
    <dbReference type="NCBI Taxonomy" id="1220924"/>
    <lineage>
        <taxon>Eukaryota</taxon>
        <taxon>Fungi</taxon>
        <taxon>Dikarya</taxon>
        <taxon>Ascomycota</taxon>
        <taxon>Pezizomycotina</taxon>
        <taxon>Eurotiomycetes</taxon>
        <taxon>Chaetothyriomycetidae</taxon>
        <taxon>Chaetothyriales</taxon>
        <taxon>Cyphellophoraceae</taxon>
        <taxon>Cyphellophora</taxon>
    </lineage>
</organism>
<name>W2SG03_CYPE1</name>
<dbReference type="PANTHER" id="PTHR47843:SF5">
    <property type="entry name" value="BTB_POZ DOMAIN PROTEIN"/>
    <property type="match status" value="1"/>
</dbReference>
<dbReference type="PROSITE" id="PS50097">
    <property type="entry name" value="BTB"/>
    <property type="match status" value="1"/>
</dbReference>
<dbReference type="Proteomes" id="UP000030752">
    <property type="component" value="Unassembled WGS sequence"/>
</dbReference>
<dbReference type="InParanoid" id="W2SG03"/>
<feature type="domain" description="BTB" evidence="2">
    <location>
        <begin position="19"/>
        <end position="86"/>
    </location>
</feature>
<evidence type="ECO:0000313" key="3">
    <source>
        <dbReference type="EMBL" id="ETN46923.1"/>
    </source>
</evidence>
<evidence type="ECO:0000259" key="2">
    <source>
        <dbReference type="PROSITE" id="PS50097"/>
    </source>
</evidence>
<keyword evidence="4" id="KW-1185">Reference proteome</keyword>
<dbReference type="InterPro" id="IPR011333">
    <property type="entry name" value="SKP1/BTB/POZ_sf"/>
</dbReference>
<dbReference type="eggNOG" id="ENOG502SQDU">
    <property type="taxonomic scope" value="Eukaryota"/>
</dbReference>
<protein>
    <recommendedName>
        <fullName evidence="2">BTB domain-containing protein</fullName>
    </recommendedName>
</protein>
<dbReference type="InterPro" id="IPR000210">
    <property type="entry name" value="BTB/POZ_dom"/>
</dbReference>
<dbReference type="OrthoDB" id="6359816at2759"/>
<dbReference type="RefSeq" id="XP_008711635.1">
    <property type="nucleotide sequence ID" value="XM_008713413.1"/>
</dbReference>
<feature type="region of interest" description="Disordered" evidence="1">
    <location>
        <begin position="87"/>
        <end position="121"/>
    </location>
</feature>
<dbReference type="Gene3D" id="3.30.710.10">
    <property type="entry name" value="Potassium Channel Kv1.1, Chain A"/>
    <property type="match status" value="1"/>
</dbReference>
<dbReference type="Pfam" id="PF00651">
    <property type="entry name" value="BTB"/>
    <property type="match status" value="1"/>
</dbReference>
<dbReference type="EMBL" id="KB822711">
    <property type="protein sequence ID" value="ETN46923.1"/>
    <property type="molecule type" value="Genomic_DNA"/>
</dbReference>
<dbReference type="AlphaFoldDB" id="W2SG03"/>
<dbReference type="SUPFAM" id="SSF54695">
    <property type="entry name" value="POZ domain"/>
    <property type="match status" value="1"/>
</dbReference>